<reference evidence="6 7" key="1">
    <citation type="submission" date="2016-10" db="EMBL/GenBank/DDBJ databases">
        <authorList>
            <person name="Varghese N."/>
            <person name="Submissions S."/>
        </authorList>
    </citation>
    <scope>NUCLEOTIDE SEQUENCE [LARGE SCALE GENOMIC DNA]</scope>
    <source>
        <strain evidence="6 7">DSM 20586</strain>
    </source>
</reference>
<evidence type="ECO:0000256" key="1">
    <source>
        <dbReference type="ARBA" id="ARBA00022630"/>
    </source>
</evidence>
<evidence type="ECO:0000256" key="4">
    <source>
        <dbReference type="RuleBase" id="RU003880"/>
    </source>
</evidence>
<dbReference type="AlphaFoldDB" id="A0AB38A4L8"/>
<dbReference type="SUPFAM" id="SSF51905">
    <property type="entry name" value="FAD/NAD(P)-binding domain"/>
    <property type="match status" value="1"/>
</dbReference>
<dbReference type="RefSeq" id="WP_002563624.1">
    <property type="nucleotide sequence ID" value="NZ_CALJSN010000005.1"/>
</dbReference>
<evidence type="ECO:0000313" key="7">
    <source>
        <dbReference type="Proteomes" id="UP000183687"/>
    </source>
</evidence>
<evidence type="ECO:0000259" key="5">
    <source>
        <dbReference type="Pfam" id="PF07992"/>
    </source>
</evidence>
<comment type="similarity">
    <text evidence="4">Belongs to the class-II pyridine nucleotide-disulfide oxidoreductase family.</text>
</comment>
<evidence type="ECO:0000256" key="2">
    <source>
        <dbReference type="ARBA" id="ARBA00023002"/>
    </source>
</evidence>
<dbReference type="GO" id="GO:0004791">
    <property type="term" value="F:thioredoxin-disulfide reductase (NADPH) activity"/>
    <property type="evidence" value="ECO:0007669"/>
    <property type="project" value="UniProtKB-UniRule"/>
</dbReference>
<dbReference type="PRINTS" id="PR00469">
    <property type="entry name" value="PNDRDTASEII"/>
</dbReference>
<organism evidence="6 7">
    <name type="scientific">Atopobium minutum</name>
    <dbReference type="NCBI Taxonomy" id="1381"/>
    <lineage>
        <taxon>Bacteria</taxon>
        <taxon>Bacillati</taxon>
        <taxon>Actinomycetota</taxon>
        <taxon>Coriobacteriia</taxon>
        <taxon>Coriobacteriales</taxon>
        <taxon>Atopobiaceae</taxon>
        <taxon>Atopobium</taxon>
    </lineage>
</organism>
<accession>A0AB38A4L8</accession>
<sequence>MATTEYHDLVIIGSGPAGLSASIYATRAMLDAITIEQTTIGGQVITTNEIDNYPGVPNTTGFELMDLMEKQARDLGAQIVMDNIVSIEKDQASGIFTIVGGSASYTAKAVIFATGATPRHAGFENEEKFAGRGVSYCGTCDGMFYRGKHVFAIGGGNTAVEDALFLTRFADKVTMVVRKDHFRAQPALIKRLEENEKVNIRYQTSIVKVDGNQLLNEVTFRNNVTGEQTTEKFDEGSFGIFVFVGQQPASEVLGDLVDKVANGAIITDEHMATKTEGLFVAGDVRATPLRQIITAAADGAIAATSASSFLGIPVDC</sequence>
<keyword evidence="4" id="KW-0676">Redox-active center</keyword>
<keyword evidence="1 4" id="KW-0285">Flavoprotein</keyword>
<dbReference type="EC" id="1.8.1.9" evidence="4"/>
<dbReference type="EMBL" id="FNSH01000001">
    <property type="protein sequence ID" value="SEB41595.1"/>
    <property type="molecule type" value="Genomic_DNA"/>
</dbReference>
<dbReference type="InterPro" id="IPR036188">
    <property type="entry name" value="FAD/NAD-bd_sf"/>
</dbReference>
<dbReference type="Proteomes" id="UP000183687">
    <property type="component" value="Unassembled WGS sequence"/>
</dbReference>
<dbReference type="Pfam" id="PF07992">
    <property type="entry name" value="Pyr_redox_2"/>
    <property type="match status" value="1"/>
</dbReference>
<protein>
    <recommendedName>
        <fullName evidence="4">Thioredoxin reductase</fullName>
        <ecNumber evidence="4">1.8.1.9</ecNumber>
    </recommendedName>
</protein>
<proteinExistence type="inferred from homology"/>
<comment type="cofactor">
    <cofactor evidence="4">
        <name>FAD</name>
        <dbReference type="ChEBI" id="CHEBI:57692"/>
    </cofactor>
</comment>
<evidence type="ECO:0000256" key="3">
    <source>
        <dbReference type="ARBA" id="ARBA00048132"/>
    </source>
</evidence>
<comment type="caution">
    <text evidence="6">The sequence shown here is derived from an EMBL/GenBank/DDBJ whole genome shotgun (WGS) entry which is preliminary data.</text>
</comment>
<dbReference type="Gene3D" id="3.50.50.60">
    <property type="entry name" value="FAD/NAD(P)-binding domain"/>
    <property type="match status" value="2"/>
</dbReference>
<feature type="domain" description="FAD/NAD(P)-binding" evidence="5">
    <location>
        <begin position="8"/>
        <end position="299"/>
    </location>
</feature>
<comment type="subunit">
    <text evidence="4">Homodimer.</text>
</comment>
<dbReference type="InterPro" id="IPR050097">
    <property type="entry name" value="Ferredoxin-NADP_redctase_2"/>
</dbReference>
<keyword evidence="2 4" id="KW-0560">Oxidoreductase</keyword>
<dbReference type="GO" id="GO:0019430">
    <property type="term" value="P:removal of superoxide radicals"/>
    <property type="evidence" value="ECO:0007669"/>
    <property type="project" value="UniProtKB-UniRule"/>
</dbReference>
<dbReference type="GO" id="GO:0005737">
    <property type="term" value="C:cytoplasm"/>
    <property type="evidence" value="ECO:0007669"/>
    <property type="project" value="InterPro"/>
</dbReference>
<dbReference type="InterPro" id="IPR005982">
    <property type="entry name" value="Thioredox_Rdtase"/>
</dbReference>
<dbReference type="NCBIfam" id="TIGR01292">
    <property type="entry name" value="TRX_reduct"/>
    <property type="match status" value="1"/>
</dbReference>
<dbReference type="InterPro" id="IPR023753">
    <property type="entry name" value="FAD/NAD-binding_dom"/>
</dbReference>
<keyword evidence="4" id="KW-0274">FAD</keyword>
<comment type="catalytic activity">
    <reaction evidence="3 4">
        <text>[thioredoxin]-dithiol + NADP(+) = [thioredoxin]-disulfide + NADPH + H(+)</text>
        <dbReference type="Rhea" id="RHEA:20345"/>
        <dbReference type="Rhea" id="RHEA-COMP:10698"/>
        <dbReference type="Rhea" id="RHEA-COMP:10700"/>
        <dbReference type="ChEBI" id="CHEBI:15378"/>
        <dbReference type="ChEBI" id="CHEBI:29950"/>
        <dbReference type="ChEBI" id="CHEBI:50058"/>
        <dbReference type="ChEBI" id="CHEBI:57783"/>
        <dbReference type="ChEBI" id="CHEBI:58349"/>
        <dbReference type="EC" id="1.8.1.9"/>
    </reaction>
</comment>
<dbReference type="PRINTS" id="PR00368">
    <property type="entry name" value="FADPNR"/>
</dbReference>
<name>A0AB38A4L8_9ACTN</name>
<dbReference type="PANTHER" id="PTHR48105">
    <property type="entry name" value="THIOREDOXIN REDUCTASE 1-RELATED-RELATED"/>
    <property type="match status" value="1"/>
</dbReference>
<evidence type="ECO:0000313" key="6">
    <source>
        <dbReference type="EMBL" id="SEB41595.1"/>
    </source>
</evidence>
<gene>
    <name evidence="6" type="ORF">SAMN04489746_0143</name>
</gene>